<feature type="region of interest" description="Disordered" evidence="1">
    <location>
        <begin position="33"/>
        <end position="183"/>
    </location>
</feature>
<dbReference type="Proteomes" id="UP001642483">
    <property type="component" value="Unassembled WGS sequence"/>
</dbReference>
<feature type="region of interest" description="Disordered" evidence="1">
    <location>
        <begin position="830"/>
        <end position="926"/>
    </location>
</feature>
<dbReference type="EMBL" id="CAWYQH010000035">
    <property type="protein sequence ID" value="CAK8677000.1"/>
    <property type="molecule type" value="Genomic_DNA"/>
</dbReference>
<feature type="region of interest" description="Disordered" evidence="1">
    <location>
        <begin position="678"/>
        <end position="733"/>
    </location>
</feature>
<dbReference type="PANTHER" id="PTHR18949:SF3">
    <property type="entry name" value="CALDESMON"/>
    <property type="match status" value="1"/>
</dbReference>
<accession>A0ABP0FBG1</accession>
<feature type="compositionally biased region" description="Polar residues" evidence="1">
    <location>
        <begin position="678"/>
        <end position="691"/>
    </location>
</feature>
<feature type="region of interest" description="Disordered" evidence="1">
    <location>
        <begin position="289"/>
        <end position="312"/>
    </location>
</feature>
<feature type="compositionally biased region" description="Basic and acidic residues" evidence="1">
    <location>
        <begin position="91"/>
        <end position="118"/>
    </location>
</feature>
<keyword evidence="3" id="KW-1185">Reference proteome</keyword>
<evidence type="ECO:0000256" key="1">
    <source>
        <dbReference type="SAM" id="MobiDB-lite"/>
    </source>
</evidence>
<feature type="compositionally biased region" description="Polar residues" evidence="1">
    <location>
        <begin position="139"/>
        <end position="152"/>
    </location>
</feature>
<feature type="compositionally biased region" description="Acidic residues" evidence="1">
    <location>
        <begin position="166"/>
        <end position="177"/>
    </location>
</feature>
<feature type="compositionally biased region" description="Basic and acidic residues" evidence="1">
    <location>
        <begin position="68"/>
        <end position="85"/>
    </location>
</feature>
<feature type="compositionally biased region" description="Basic and acidic residues" evidence="1">
    <location>
        <begin position="289"/>
        <end position="302"/>
    </location>
</feature>
<protein>
    <submittedName>
        <fullName evidence="2">Uncharacterized protein</fullName>
    </submittedName>
</protein>
<dbReference type="PANTHER" id="PTHR18949">
    <property type="entry name" value="CALDESMON"/>
    <property type="match status" value="1"/>
</dbReference>
<gene>
    <name evidence="2" type="ORF">CVLEPA_LOCUS6406</name>
</gene>
<organism evidence="2 3">
    <name type="scientific">Clavelina lepadiformis</name>
    <name type="common">Light-bulb sea squirt</name>
    <name type="synonym">Ascidia lepadiformis</name>
    <dbReference type="NCBI Taxonomy" id="159417"/>
    <lineage>
        <taxon>Eukaryota</taxon>
        <taxon>Metazoa</taxon>
        <taxon>Chordata</taxon>
        <taxon>Tunicata</taxon>
        <taxon>Ascidiacea</taxon>
        <taxon>Aplousobranchia</taxon>
        <taxon>Clavelinidae</taxon>
        <taxon>Clavelina</taxon>
    </lineage>
</organism>
<feature type="compositionally biased region" description="Polar residues" evidence="1">
    <location>
        <begin position="500"/>
        <end position="511"/>
    </location>
</feature>
<evidence type="ECO:0000313" key="3">
    <source>
        <dbReference type="Proteomes" id="UP001642483"/>
    </source>
</evidence>
<feature type="region of interest" description="Disordered" evidence="1">
    <location>
        <begin position="494"/>
        <end position="521"/>
    </location>
</feature>
<comment type="caution">
    <text evidence="2">The sequence shown here is derived from an EMBL/GenBank/DDBJ whole genome shotgun (WGS) entry which is preliminary data.</text>
</comment>
<evidence type="ECO:0000313" key="2">
    <source>
        <dbReference type="EMBL" id="CAK8677000.1"/>
    </source>
</evidence>
<reference evidence="2 3" key="1">
    <citation type="submission" date="2024-02" db="EMBL/GenBank/DDBJ databases">
        <authorList>
            <person name="Daric V."/>
            <person name="Darras S."/>
        </authorList>
    </citation>
    <scope>NUCLEOTIDE SEQUENCE [LARGE SCALE GENOMIC DNA]</scope>
</reference>
<feature type="compositionally biased region" description="Polar residues" evidence="1">
    <location>
        <begin position="121"/>
        <end position="131"/>
    </location>
</feature>
<feature type="compositionally biased region" description="Polar residues" evidence="1">
    <location>
        <begin position="698"/>
        <end position="713"/>
    </location>
</feature>
<name>A0ABP0FBG1_CLALP</name>
<proteinExistence type="predicted"/>
<feature type="compositionally biased region" description="Polar residues" evidence="1">
    <location>
        <begin position="209"/>
        <end position="219"/>
    </location>
</feature>
<feature type="compositionally biased region" description="Polar residues" evidence="1">
    <location>
        <begin position="863"/>
        <end position="884"/>
    </location>
</feature>
<sequence length="926" mass="105648">MTDVIDDSVSWEERRELRRKKRQELLAEADRLVRKTEKSTTTSKLIHERTELEDDEEFERERLRRRREREERRRKEREELEKQLKEEEEMKAERDRRREERRKQREAEENKHQQKEGNDLNIKSSHTTTIGTEEVETFPDQTNEMLHTSVTKENVELIPLENSHDEIDEGGDDEYDNESNNLKDSETFAVVCKPIKNDMSDEEERISENKQNLELQQSTQYDLPLKLVKENADDDAESVEERQKQLEERKTLRRIKQQEDELKEQEAATIREAKYQEQLCLEREERERRRANAETKRQEYRKQLSQSDGNDFDSVVPLSQKHLASPLVSKKSVIASDEELNLSDLVSHSSELLSDEDIISHEMDEKNTSRKVAPPVPRRTQSAKVLASYLKSNKNVQTEEIVSISPTRPLKRKNQTRRSLDAMEKQAGELYDFLSDLETKKTTCNNKDFISFLSDTSKSDSFLNKPTALTERGKRTSVKERAKLFLKPDIKEEAFEPDSRSNSTDHASVSKKNYGLHNMNNNKTVGQADVNSITVHQGLTIHRKIQLSNSNTPCDSGEVVLKSADKPNFDLVCPCSNALLHDNVEHGVGSSLTAVDKSNNLYHAEVHSRKQHEKEHSGINLNDGVKVAVDSALNCNESILTDRGSQRMDNPTNGENCFLYNSEEEDQIKSNIMVEQLSRQIQDSPKSSKATNVPKVGSLTSKLEKYTQQASMQETKKSVETSSKGHHVSDRRGKWERGEVHVADKVTRKEVAPAGDISSRKKIWETGNVGAMREKQIREVAEVKGTDFSSRKNQWLKVSQKESFTRKHDSPVGIKTGVLSRLDRWEKGEVGGSTFSDKPKTNTKISSSLDVGDRRARWESIGVETSKTSAPNTDGTDNVLSTSALGPESDINEDVLQPVINCENEQVNSGASDDDEVCEKVLSDDE</sequence>
<feature type="region of interest" description="Disordered" evidence="1">
    <location>
        <begin position="199"/>
        <end position="219"/>
    </location>
</feature>